<dbReference type="InterPro" id="IPR027446">
    <property type="entry name" value="VSG_C_dom_sf"/>
</dbReference>
<feature type="region of interest" description="Disordered" evidence="8">
    <location>
        <begin position="440"/>
        <end position="469"/>
    </location>
</feature>
<evidence type="ECO:0000256" key="1">
    <source>
        <dbReference type="ARBA" id="ARBA00002523"/>
    </source>
</evidence>
<evidence type="ECO:0000256" key="2">
    <source>
        <dbReference type="ARBA" id="ARBA00004609"/>
    </source>
</evidence>
<comment type="function">
    <text evidence="1">VSG forms a coat on the surface of the parasite. The trypanosome evades the immune response of the host by expressing a series of antigenically distinct VSGs from an estimated 1000 VSG genes.</text>
</comment>
<feature type="signal peptide" evidence="9">
    <location>
        <begin position="1"/>
        <end position="26"/>
    </location>
</feature>
<keyword evidence="3" id="KW-1003">Cell membrane</keyword>
<dbReference type="GO" id="GO:0098552">
    <property type="term" value="C:side of membrane"/>
    <property type="evidence" value="ECO:0007669"/>
    <property type="project" value="UniProtKB-KW"/>
</dbReference>
<dbReference type="EMBL" id="KX698704">
    <property type="protein sequence ID" value="APD72660.1"/>
    <property type="molecule type" value="Genomic_DNA"/>
</dbReference>
<organism evidence="11">
    <name type="scientific">Trypanosoma brucei</name>
    <dbReference type="NCBI Taxonomy" id="5691"/>
    <lineage>
        <taxon>Eukaryota</taxon>
        <taxon>Discoba</taxon>
        <taxon>Euglenozoa</taxon>
        <taxon>Kinetoplastea</taxon>
        <taxon>Metakinetoplastina</taxon>
        <taxon>Trypanosomatida</taxon>
        <taxon>Trypanosomatidae</taxon>
        <taxon>Trypanosoma</taxon>
    </lineage>
</organism>
<sequence>MTRSTACRLLAITAGFLLCGTKSARGTAGKGQGLLEGGWKPLCEVSNELDDIPNGLALGGRQILDKIADISKDALRLQIIIAAHAQTEETEPYVVLSLWFGTEFNRAYNLYANEGTVAHLNAAKATSYLKGRIDEALSFLAESQSSTHNGCLLQGGSANAAAISGPKIHNTHCPRESSEIQPKEVNRKHVLNNGFPNVLDGTRSADELQGATNARKCHLLHAHNTDGYALTEPITGNPKLFGGYLTVTKSNGVITAGNKQKLETTKHAASDPWQNVVSSLNNLQKDGGTTYSYPQPSGLAPSQLRELITPTFLRLRPGTEDSAKAHITRLFGEAASDKIKGYLKSLDNFQVPSGIAGLTTTTALRDIKEYDKLLAILAHYQISLRKQIIALEKKAEGAGTTKPNTDSESECNKLDNEEKCNADKKCIYDKTKEDRKKCSLRNEEKEKLEKEGNQEKGEKDGKNTNTTGSNSFVINKSPLWLAVLFF</sequence>
<dbReference type="AlphaFoldDB" id="A0A1J0R499"/>
<dbReference type="Gene3D" id="4.10.110.20">
    <property type="entry name" value="Variant surface glycoprotein MITAT 1.2, VSG 221, C-terminal domain"/>
    <property type="match status" value="1"/>
</dbReference>
<evidence type="ECO:0000256" key="4">
    <source>
        <dbReference type="ARBA" id="ARBA00022622"/>
    </source>
</evidence>
<evidence type="ECO:0000256" key="6">
    <source>
        <dbReference type="ARBA" id="ARBA00023180"/>
    </source>
</evidence>
<dbReference type="SUPFAM" id="SSF58087">
    <property type="entry name" value="Variant surface glycoprotein (N-terminal domain)"/>
    <property type="match status" value="1"/>
</dbReference>
<dbReference type="Gene3D" id="1.10.470.10">
    <property type="entry name" value="Variant Surface Glycoprotein, subunit A, domain 2"/>
    <property type="match status" value="1"/>
</dbReference>
<dbReference type="Pfam" id="PF00913">
    <property type="entry name" value="Trypan_glycop"/>
    <property type="match status" value="1"/>
</dbReference>
<keyword evidence="4" id="KW-0336">GPI-anchor</keyword>
<keyword evidence="9" id="KW-0732">Signal</keyword>
<feature type="compositionally biased region" description="Basic and acidic residues" evidence="8">
    <location>
        <begin position="440"/>
        <end position="462"/>
    </location>
</feature>
<dbReference type="VEuPathDB" id="TriTrypDB:Tb427_000307000"/>
<evidence type="ECO:0000256" key="7">
    <source>
        <dbReference type="ARBA" id="ARBA00023288"/>
    </source>
</evidence>
<dbReference type="GO" id="GO:0042783">
    <property type="term" value="P:symbiont-mediated evasion of host immune response"/>
    <property type="evidence" value="ECO:0007669"/>
    <property type="project" value="InterPro"/>
</dbReference>
<comment type="subcellular location">
    <subcellularLocation>
        <location evidence="2">Cell membrane</location>
        <topology evidence="2">Lipid-anchor</topology>
        <topology evidence="2">GPI-anchor</topology>
    </subcellularLocation>
</comment>
<dbReference type="SUPFAM" id="SSF118251">
    <property type="entry name" value="Variant surface glycoprotein MITAT 1.2, VSG 221, C-terminal domain"/>
    <property type="match status" value="1"/>
</dbReference>
<feature type="chain" id="PRO_5012430145" evidence="9">
    <location>
        <begin position="27"/>
        <end position="486"/>
    </location>
</feature>
<name>A0A1J0R499_9TRYP</name>
<evidence type="ECO:0000256" key="5">
    <source>
        <dbReference type="ARBA" id="ARBA00023136"/>
    </source>
</evidence>
<feature type="domain" description="Trypanosome variant surface glycoprotein A-type N-terminal" evidence="10">
    <location>
        <begin position="17"/>
        <end position="381"/>
    </location>
</feature>
<keyword evidence="7" id="KW-0449">Lipoprotein</keyword>
<dbReference type="VEuPathDB" id="TriTrypDB:Tb927.11.100"/>
<evidence type="ECO:0000256" key="9">
    <source>
        <dbReference type="SAM" id="SignalP"/>
    </source>
</evidence>
<dbReference type="GO" id="GO:0005886">
    <property type="term" value="C:plasma membrane"/>
    <property type="evidence" value="ECO:0007669"/>
    <property type="project" value="UniProtKB-SubCell"/>
</dbReference>
<proteinExistence type="predicted"/>
<evidence type="ECO:0000256" key="8">
    <source>
        <dbReference type="SAM" id="MobiDB-lite"/>
    </source>
</evidence>
<dbReference type="Gene3D" id="3.90.150.10">
    <property type="entry name" value="Variant Surface Glycoprotein, subunit A domain 1"/>
    <property type="match status" value="1"/>
</dbReference>
<evidence type="ECO:0000259" key="10">
    <source>
        <dbReference type="Pfam" id="PF00913"/>
    </source>
</evidence>
<reference evidence="11" key="1">
    <citation type="submission" date="2016-08" db="EMBL/GenBank/DDBJ databases">
        <title>VSG repertoire of Trypanosoma brucei EATRO 1125.</title>
        <authorList>
            <person name="Cross G.A."/>
        </authorList>
    </citation>
    <scope>NUCLEOTIDE SEQUENCE</scope>
    <source>
        <strain evidence="11">EATRO 1125</strain>
    </source>
</reference>
<keyword evidence="6" id="KW-0325">Glycoprotein</keyword>
<evidence type="ECO:0000313" key="11">
    <source>
        <dbReference type="EMBL" id="APD72660.1"/>
    </source>
</evidence>
<accession>A0A1J0R499</accession>
<protein>
    <submittedName>
        <fullName evidence="11">Variant surface glycoprotein 1125.353</fullName>
    </submittedName>
</protein>
<dbReference type="InterPro" id="IPR001812">
    <property type="entry name" value="Trypano_VSG_A_N_dom"/>
</dbReference>
<keyword evidence="5" id="KW-0472">Membrane</keyword>
<evidence type="ECO:0000256" key="3">
    <source>
        <dbReference type="ARBA" id="ARBA00022475"/>
    </source>
</evidence>